<evidence type="ECO:0000256" key="4">
    <source>
        <dbReference type="ARBA" id="ARBA00022786"/>
    </source>
</evidence>
<dbReference type="InterPro" id="IPR018957">
    <property type="entry name" value="Znf_C3HC4_RING-type"/>
</dbReference>
<protein>
    <recommendedName>
        <fullName evidence="9">RING-type domain-containing protein</fullName>
    </recommendedName>
</protein>
<evidence type="ECO:0000259" key="9">
    <source>
        <dbReference type="PROSITE" id="PS50089"/>
    </source>
</evidence>
<dbReference type="Gene3D" id="3.30.40.10">
    <property type="entry name" value="Zinc/RING finger domain, C3HC4 (zinc finger)"/>
    <property type="match status" value="1"/>
</dbReference>
<dbReference type="InterPro" id="IPR013083">
    <property type="entry name" value="Znf_RING/FYVE/PHD"/>
</dbReference>
<dbReference type="InterPro" id="IPR051435">
    <property type="entry name" value="RING_finger_E3_ubiq-ligases"/>
</dbReference>
<evidence type="ECO:0000313" key="10">
    <source>
        <dbReference type="EMBL" id="KAJ1142272.1"/>
    </source>
</evidence>
<keyword evidence="8" id="KW-1133">Transmembrane helix</keyword>
<feature type="region of interest" description="Disordered" evidence="7">
    <location>
        <begin position="165"/>
        <end position="184"/>
    </location>
</feature>
<dbReference type="PANTHER" id="PTHR22791">
    <property type="entry name" value="RING-TYPE DOMAIN-CONTAINING PROTEIN"/>
    <property type="match status" value="1"/>
</dbReference>
<gene>
    <name evidence="10" type="ORF">NDU88_008599</name>
</gene>
<dbReference type="GO" id="GO:0016567">
    <property type="term" value="P:protein ubiquitination"/>
    <property type="evidence" value="ECO:0007669"/>
    <property type="project" value="TreeGrafter"/>
</dbReference>
<evidence type="ECO:0000313" key="11">
    <source>
        <dbReference type="Proteomes" id="UP001066276"/>
    </source>
</evidence>
<evidence type="ECO:0000256" key="2">
    <source>
        <dbReference type="ARBA" id="ARBA00022723"/>
    </source>
</evidence>
<dbReference type="GO" id="GO:0061630">
    <property type="term" value="F:ubiquitin protein ligase activity"/>
    <property type="evidence" value="ECO:0007669"/>
    <property type="project" value="TreeGrafter"/>
</dbReference>
<feature type="transmembrane region" description="Helical" evidence="8">
    <location>
        <begin position="418"/>
        <end position="437"/>
    </location>
</feature>
<sequence length="463" mass="50007">MGFREQNVVRPGSTEPRTMRIGSVEIPTVQTEFTGHVTRRVVPAEQFSIRVCSAKPATPGTEFTKPSNVRMCSLEQSAVRMDTTVPITARMDSTKLPILKISSTECPSVGMGYTDVSSVNMGPAEPSALRISPAEMSSAGMSEGGPEDPLALRKRLAELPGADIKDPVSAELGSSTISVPSDGEHEHAMLSSEETYHVKMLKLPAGDAADITCHQNLPHLRISWQNNLKPQASAEGESASLNIASSKLSTPERDGLHSWRPSVPVETSTGCAKSSVTEMDCPVCFIAYDLYRLPKCLSCRHTFCNVCLKLLLRHEDGYWQIACPLCRMPTSVSGGLIRTLPNQEDILAQLENPTAISQVCPLPQKELPLMESSGCNRLDTTSSSEGLNIAARRLAALLVILVLLLVIILLFLSSGPVRWTLCAVMGLSLALSVLLCWRPQLRGCCGTVSSSQDPQERCSVPVP</sequence>
<dbReference type="PROSITE" id="PS50089">
    <property type="entry name" value="ZF_RING_2"/>
    <property type="match status" value="1"/>
</dbReference>
<evidence type="ECO:0000256" key="8">
    <source>
        <dbReference type="SAM" id="Phobius"/>
    </source>
</evidence>
<dbReference type="Proteomes" id="UP001066276">
    <property type="component" value="Chromosome 6"/>
</dbReference>
<keyword evidence="2" id="KW-0479">Metal-binding</keyword>
<keyword evidence="8" id="KW-0472">Membrane</keyword>
<dbReference type="SUPFAM" id="SSF57850">
    <property type="entry name" value="RING/U-box"/>
    <property type="match status" value="1"/>
</dbReference>
<dbReference type="AlphaFoldDB" id="A0AAV7QP02"/>
<reference evidence="10" key="1">
    <citation type="journal article" date="2022" name="bioRxiv">
        <title>Sequencing and chromosome-scale assembly of the giantPleurodeles waltlgenome.</title>
        <authorList>
            <person name="Brown T."/>
            <person name="Elewa A."/>
            <person name="Iarovenko S."/>
            <person name="Subramanian E."/>
            <person name="Araus A.J."/>
            <person name="Petzold A."/>
            <person name="Susuki M."/>
            <person name="Suzuki K.-i.T."/>
            <person name="Hayashi T."/>
            <person name="Toyoda A."/>
            <person name="Oliveira C."/>
            <person name="Osipova E."/>
            <person name="Leigh N.D."/>
            <person name="Simon A."/>
            <person name="Yun M.H."/>
        </authorList>
    </citation>
    <scope>NUCLEOTIDE SEQUENCE</scope>
    <source>
        <strain evidence="10">20211129_DDA</strain>
        <tissue evidence="10">Liver</tissue>
    </source>
</reference>
<dbReference type="EMBL" id="JANPWB010000010">
    <property type="protein sequence ID" value="KAJ1142272.1"/>
    <property type="molecule type" value="Genomic_DNA"/>
</dbReference>
<name>A0AAV7QP02_PLEWA</name>
<evidence type="ECO:0000256" key="5">
    <source>
        <dbReference type="ARBA" id="ARBA00022833"/>
    </source>
</evidence>
<proteinExistence type="predicted"/>
<dbReference type="InterPro" id="IPR017907">
    <property type="entry name" value="Znf_RING_CS"/>
</dbReference>
<accession>A0AAV7QP02</accession>
<dbReference type="Pfam" id="PF00097">
    <property type="entry name" value="zf-C3HC4"/>
    <property type="match status" value="1"/>
</dbReference>
<keyword evidence="1" id="KW-0808">Transferase</keyword>
<evidence type="ECO:0000256" key="7">
    <source>
        <dbReference type="SAM" id="MobiDB-lite"/>
    </source>
</evidence>
<keyword evidence="3 6" id="KW-0863">Zinc-finger</keyword>
<comment type="caution">
    <text evidence="10">The sequence shown here is derived from an EMBL/GenBank/DDBJ whole genome shotgun (WGS) entry which is preliminary data.</text>
</comment>
<keyword evidence="8" id="KW-0812">Transmembrane</keyword>
<evidence type="ECO:0000256" key="1">
    <source>
        <dbReference type="ARBA" id="ARBA00022679"/>
    </source>
</evidence>
<dbReference type="PANTHER" id="PTHR22791:SF28">
    <property type="entry name" value="E3 UBIQUITIN-PROTEIN LIGASE RNF186"/>
    <property type="match status" value="1"/>
</dbReference>
<dbReference type="GO" id="GO:0008270">
    <property type="term" value="F:zinc ion binding"/>
    <property type="evidence" value="ECO:0007669"/>
    <property type="project" value="UniProtKB-KW"/>
</dbReference>
<dbReference type="PROSITE" id="PS00518">
    <property type="entry name" value="ZF_RING_1"/>
    <property type="match status" value="1"/>
</dbReference>
<dbReference type="SMART" id="SM00184">
    <property type="entry name" value="RING"/>
    <property type="match status" value="1"/>
</dbReference>
<feature type="transmembrane region" description="Helical" evidence="8">
    <location>
        <begin position="394"/>
        <end position="412"/>
    </location>
</feature>
<feature type="domain" description="RING-type" evidence="9">
    <location>
        <begin position="281"/>
        <end position="327"/>
    </location>
</feature>
<evidence type="ECO:0000256" key="3">
    <source>
        <dbReference type="ARBA" id="ARBA00022771"/>
    </source>
</evidence>
<organism evidence="10 11">
    <name type="scientific">Pleurodeles waltl</name>
    <name type="common">Iberian ribbed newt</name>
    <dbReference type="NCBI Taxonomy" id="8319"/>
    <lineage>
        <taxon>Eukaryota</taxon>
        <taxon>Metazoa</taxon>
        <taxon>Chordata</taxon>
        <taxon>Craniata</taxon>
        <taxon>Vertebrata</taxon>
        <taxon>Euteleostomi</taxon>
        <taxon>Amphibia</taxon>
        <taxon>Batrachia</taxon>
        <taxon>Caudata</taxon>
        <taxon>Salamandroidea</taxon>
        <taxon>Salamandridae</taxon>
        <taxon>Pleurodelinae</taxon>
        <taxon>Pleurodeles</taxon>
    </lineage>
</organism>
<keyword evidence="5" id="KW-0862">Zinc</keyword>
<keyword evidence="11" id="KW-1185">Reference proteome</keyword>
<evidence type="ECO:0000256" key="6">
    <source>
        <dbReference type="PROSITE-ProRule" id="PRU00175"/>
    </source>
</evidence>
<keyword evidence="4" id="KW-0833">Ubl conjugation pathway</keyword>
<dbReference type="InterPro" id="IPR001841">
    <property type="entry name" value="Znf_RING"/>
</dbReference>